<dbReference type="InterPro" id="IPR036388">
    <property type="entry name" value="WH-like_DNA-bd_sf"/>
</dbReference>
<dbReference type="GO" id="GO:0003887">
    <property type="term" value="F:DNA-directed DNA polymerase activity"/>
    <property type="evidence" value="ECO:0007669"/>
    <property type="project" value="InterPro"/>
</dbReference>
<evidence type="ECO:0000313" key="3">
    <source>
        <dbReference type="EMBL" id="MBO0361021.1"/>
    </source>
</evidence>
<dbReference type="EMBL" id="JAFLQZ010000029">
    <property type="protein sequence ID" value="MBO0361021.1"/>
    <property type="molecule type" value="Genomic_DNA"/>
</dbReference>
<sequence length="313" mass="36726">MKSEQITLSPSIRQHNIITTARYDYTACQLDILFYVLAQLKKKDKPNTLYSIQVKEIEDKTGRMWNYQQLRDATADMGSRMFEVESEQSYKQIWMFQKVEYIKGKGSIEVELSNHIRPFLYELKENFTSYQLQSALKLTSKYAKRIYQLASQWKDIGETKFYGIDEFKYMLMLKDPIGKEPEQFQNISQLKARVLDLAVSQINEHTDLHISYELYKTGRAFSDLRFFVRKQTSKQLAVPFFIKSDETNEQDSNKLTIARQHLATLGITQPSLVEQILKEKLDELFNFMYKLKTDKVKADRNPGGLFLKIQGLI</sequence>
<keyword evidence="4" id="KW-1185">Reference proteome</keyword>
<proteinExistence type="inferred from homology"/>
<comment type="similarity">
    <text evidence="1">Belongs to the initiator RepB protein family.</text>
</comment>
<dbReference type="AlphaFoldDB" id="A0A939F1I0"/>
<evidence type="ECO:0000259" key="2">
    <source>
        <dbReference type="Pfam" id="PF01051"/>
    </source>
</evidence>
<evidence type="ECO:0000256" key="1">
    <source>
        <dbReference type="ARBA" id="ARBA00038283"/>
    </source>
</evidence>
<name>A0A939F1I0_9BACT</name>
<dbReference type="Pfam" id="PF21205">
    <property type="entry name" value="Rep3_C"/>
    <property type="match status" value="1"/>
</dbReference>
<protein>
    <submittedName>
        <fullName evidence="3">Replication initiation protein</fullName>
    </submittedName>
</protein>
<organism evidence="3 4">
    <name type="scientific">Hymenobacter telluris</name>
    <dbReference type="NCBI Taxonomy" id="2816474"/>
    <lineage>
        <taxon>Bacteria</taxon>
        <taxon>Pseudomonadati</taxon>
        <taxon>Bacteroidota</taxon>
        <taxon>Cytophagia</taxon>
        <taxon>Cytophagales</taxon>
        <taxon>Hymenobacteraceae</taxon>
        <taxon>Hymenobacter</taxon>
    </lineage>
</organism>
<reference evidence="3" key="1">
    <citation type="submission" date="2021-03" db="EMBL/GenBank/DDBJ databases">
        <authorList>
            <person name="Kim M.K."/>
        </authorList>
    </citation>
    <scope>NUCLEOTIDE SEQUENCE</scope>
    <source>
        <strain evidence="3">BT186</strain>
    </source>
</reference>
<dbReference type="InterPro" id="IPR000525">
    <property type="entry name" value="Initiator_Rep_WH1"/>
</dbReference>
<accession>A0A939F1I0</accession>
<comment type="caution">
    <text evidence="3">The sequence shown here is derived from an EMBL/GenBank/DDBJ whole genome shotgun (WGS) entry which is preliminary data.</text>
</comment>
<gene>
    <name evidence="3" type="ORF">J0X19_23880</name>
</gene>
<dbReference type="SUPFAM" id="SSF46785">
    <property type="entry name" value="Winged helix' DNA-binding domain"/>
    <property type="match status" value="2"/>
</dbReference>
<dbReference type="InterPro" id="IPR036390">
    <property type="entry name" value="WH_DNA-bd_sf"/>
</dbReference>
<dbReference type="GO" id="GO:0006270">
    <property type="term" value="P:DNA replication initiation"/>
    <property type="evidence" value="ECO:0007669"/>
    <property type="project" value="InterPro"/>
</dbReference>
<evidence type="ECO:0000313" key="4">
    <source>
        <dbReference type="Proteomes" id="UP000664144"/>
    </source>
</evidence>
<dbReference type="Pfam" id="PF01051">
    <property type="entry name" value="Rep3_N"/>
    <property type="match status" value="1"/>
</dbReference>
<dbReference type="Gene3D" id="1.10.10.10">
    <property type="entry name" value="Winged helix-like DNA-binding domain superfamily/Winged helix DNA-binding domain"/>
    <property type="match status" value="2"/>
</dbReference>
<dbReference type="RefSeq" id="WP_206986929.1">
    <property type="nucleotide sequence ID" value="NZ_JAFLQZ010000029.1"/>
</dbReference>
<feature type="domain" description="Initiator Rep protein WH1" evidence="2">
    <location>
        <begin position="12"/>
        <end position="150"/>
    </location>
</feature>
<dbReference type="Proteomes" id="UP000664144">
    <property type="component" value="Unassembled WGS sequence"/>
</dbReference>